<dbReference type="EMBL" id="JAOTOJ010000002">
    <property type="protein sequence ID" value="KAK9408380.1"/>
    <property type="molecule type" value="Genomic_DNA"/>
</dbReference>
<organism evidence="1 2">
    <name type="scientific">Crotalus adamanteus</name>
    <name type="common">Eastern diamondback rattlesnake</name>
    <dbReference type="NCBI Taxonomy" id="8729"/>
    <lineage>
        <taxon>Eukaryota</taxon>
        <taxon>Metazoa</taxon>
        <taxon>Chordata</taxon>
        <taxon>Craniata</taxon>
        <taxon>Vertebrata</taxon>
        <taxon>Euteleostomi</taxon>
        <taxon>Lepidosauria</taxon>
        <taxon>Squamata</taxon>
        <taxon>Bifurcata</taxon>
        <taxon>Unidentata</taxon>
        <taxon>Episquamata</taxon>
        <taxon>Toxicofera</taxon>
        <taxon>Serpentes</taxon>
        <taxon>Colubroidea</taxon>
        <taxon>Viperidae</taxon>
        <taxon>Crotalinae</taxon>
        <taxon>Crotalus</taxon>
    </lineage>
</organism>
<sequence length="62" mass="7091">MPRTSASLSWINSTIIVEDGLKRHKKRLALLENWASCCATVYNRTDMSSLAYVIMRIHFFGS</sequence>
<comment type="caution">
    <text evidence="1">The sequence shown here is derived from an EMBL/GenBank/DDBJ whole genome shotgun (WGS) entry which is preliminary data.</text>
</comment>
<evidence type="ECO:0000313" key="1">
    <source>
        <dbReference type="EMBL" id="KAK9408380.1"/>
    </source>
</evidence>
<dbReference type="AlphaFoldDB" id="A0AAW1C1R4"/>
<keyword evidence="2" id="KW-1185">Reference proteome</keyword>
<name>A0AAW1C1R4_CROAD</name>
<reference evidence="1 2" key="1">
    <citation type="journal article" date="2024" name="Proc. Natl. Acad. Sci. U.S.A.">
        <title>The genetic regulatory architecture and epigenomic basis for age-related changes in rattlesnake venom.</title>
        <authorList>
            <person name="Hogan M.P."/>
            <person name="Holding M.L."/>
            <person name="Nystrom G.S."/>
            <person name="Colston T.J."/>
            <person name="Bartlett D.A."/>
            <person name="Mason A.J."/>
            <person name="Ellsworth S.A."/>
            <person name="Rautsaw R.M."/>
            <person name="Lawrence K.C."/>
            <person name="Strickland J.L."/>
            <person name="He B."/>
            <person name="Fraser P."/>
            <person name="Margres M.J."/>
            <person name="Gilbert D.M."/>
            <person name="Gibbs H.L."/>
            <person name="Parkinson C.L."/>
            <person name="Rokyta D.R."/>
        </authorList>
    </citation>
    <scope>NUCLEOTIDE SEQUENCE [LARGE SCALE GENOMIC DNA]</scope>
    <source>
        <strain evidence="1">DRR0105</strain>
    </source>
</reference>
<protein>
    <submittedName>
        <fullName evidence="1">Uncharacterized protein</fullName>
    </submittedName>
</protein>
<proteinExistence type="predicted"/>
<dbReference type="Proteomes" id="UP001474421">
    <property type="component" value="Unassembled WGS sequence"/>
</dbReference>
<evidence type="ECO:0000313" key="2">
    <source>
        <dbReference type="Proteomes" id="UP001474421"/>
    </source>
</evidence>
<accession>A0AAW1C1R4</accession>
<gene>
    <name evidence="1" type="ORF">NXF25_007154</name>
</gene>